<reference evidence="3 4" key="1">
    <citation type="submission" date="2016-01" db="EMBL/GenBank/DDBJ databases">
        <authorList>
            <person name="Oliw E.H."/>
        </authorList>
    </citation>
    <scope>NUCLEOTIDE SEQUENCE [LARGE SCALE GENOMIC DNA]</scope>
    <source>
        <strain evidence="3 4">PSS_7772B</strain>
    </source>
</reference>
<feature type="domain" description="HTH cro/C1-type" evidence="2">
    <location>
        <begin position="19"/>
        <end position="74"/>
    </location>
</feature>
<dbReference type="PANTHER" id="PTHR36924">
    <property type="entry name" value="ANTITOXIN HIGA-1"/>
    <property type="match status" value="1"/>
</dbReference>
<dbReference type="SMART" id="SM00530">
    <property type="entry name" value="HTH_XRE"/>
    <property type="match status" value="1"/>
</dbReference>
<dbReference type="InterPro" id="IPR013430">
    <property type="entry name" value="Toxin_antidote_HigA"/>
</dbReference>
<name>A0A133NUT5_GARVA</name>
<dbReference type="EMBL" id="LRQB01000053">
    <property type="protein sequence ID" value="KXA20036.1"/>
    <property type="molecule type" value="Genomic_DNA"/>
</dbReference>
<dbReference type="Pfam" id="PF01381">
    <property type="entry name" value="HTH_3"/>
    <property type="match status" value="1"/>
</dbReference>
<keyword evidence="1" id="KW-0238">DNA-binding</keyword>
<dbReference type="Proteomes" id="UP000070687">
    <property type="component" value="Unassembled WGS sequence"/>
</dbReference>
<comment type="caution">
    <text evidence="3">The sequence shown here is derived from an EMBL/GenBank/DDBJ whole genome shotgun (WGS) entry which is preliminary data.</text>
</comment>
<dbReference type="SUPFAM" id="SSF47413">
    <property type="entry name" value="lambda repressor-like DNA-binding domains"/>
    <property type="match status" value="1"/>
</dbReference>
<dbReference type="AlphaFoldDB" id="A0A133NUT5"/>
<dbReference type="RefSeq" id="WP_016637394.1">
    <property type="nucleotide sequence ID" value="NZ_KQ956862.1"/>
</dbReference>
<dbReference type="PATRIC" id="fig|2702.100.peg.855"/>
<sequence>MKTREKELNKHLSTPGEILREEFMEPLKISSYKLAHTIGTSQTAIGEILNDKRAISVAMAYKLSKAFRTTPDFWLNLQRDYDILRFDESSIGNITPLVSA</sequence>
<dbReference type="PANTHER" id="PTHR36924:SF1">
    <property type="entry name" value="ANTITOXIN HIGA-1"/>
    <property type="match status" value="1"/>
</dbReference>
<evidence type="ECO:0000313" key="3">
    <source>
        <dbReference type="EMBL" id="KXA20036.1"/>
    </source>
</evidence>
<accession>A0A133NUT5</accession>
<dbReference type="NCBIfam" id="TIGR02607">
    <property type="entry name" value="antidote_HigA"/>
    <property type="match status" value="1"/>
</dbReference>
<dbReference type="InterPro" id="IPR010982">
    <property type="entry name" value="Lambda_DNA-bd_dom_sf"/>
</dbReference>
<evidence type="ECO:0000313" key="4">
    <source>
        <dbReference type="Proteomes" id="UP000070687"/>
    </source>
</evidence>
<dbReference type="CDD" id="cd00093">
    <property type="entry name" value="HTH_XRE"/>
    <property type="match status" value="1"/>
</dbReference>
<dbReference type="InterPro" id="IPR001387">
    <property type="entry name" value="Cro/C1-type_HTH"/>
</dbReference>
<dbReference type="OrthoDB" id="3174593at2"/>
<gene>
    <name evidence="3" type="ORF">HMPREF3208_00875</name>
</gene>
<dbReference type="PROSITE" id="PS50943">
    <property type="entry name" value="HTH_CROC1"/>
    <property type="match status" value="1"/>
</dbReference>
<dbReference type="Gene3D" id="1.10.260.40">
    <property type="entry name" value="lambda repressor-like DNA-binding domains"/>
    <property type="match status" value="1"/>
</dbReference>
<evidence type="ECO:0000259" key="2">
    <source>
        <dbReference type="PROSITE" id="PS50943"/>
    </source>
</evidence>
<protein>
    <submittedName>
        <fullName evidence="3">Addiction module antidote protein HigA</fullName>
    </submittedName>
</protein>
<evidence type="ECO:0000256" key="1">
    <source>
        <dbReference type="ARBA" id="ARBA00023125"/>
    </source>
</evidence>
<proteinExistence type="predicted"/>
<organism evidence="3 4">
    <name type="scientific">Gardnerella vaginalis</name>
    <dbReference type="NCBI Taxonomy" id="2702"/>
    <lineage>
        <taxon>Bacteria</taxon>
        <taxon>Bacillati</taxon>
        <taxon>Actinomycetota</taxon>
        <taxon>Actinomycetes</taxon>
        <taxon>Bifidobacteriales</taxon>
        <taxon>Bifidobacteriaceae</taxon>
        <taxon>Gardnerella</taxon>
    </lineage>
</organism>
<dbReference type="GO" id="GO:0003677">
    <property type="term" value="F:DNA binding"/>
    <property type="evidence" value="ECO:0007669"/>
    <property type="project" value="UniProtKB-KW"/>
</dbReference>